<protein>
    <submittedName>
        <fullName evidence="1">Uncharacterized protein</fullName>
    </submittedName>
</protein>
<dbReference type="AlphaFoldDB" id="A0A1R2D319"/>
<keyword evidence="2" id="KW-1185">Reference proteome</keyword>
<dbReference type="EMBL" id="MPUH01000009">
    <property type="protein sequence ID" value="OMJ95655.1"/>
    <property type="molecule type" value="Genomic_DNA"/>
</dbReference>
<evidence type="ECO:0000313" key="1">
    <source>
        <dbReference type="EMBL" id="OMJ95655.1"/>
    </source>
</evidence>
<dbReference type="Proteomes" id="UP000187209">
    <property type="component" value="Unassembled WGS sequence"/>
</dbReference>
<sequence length="70" mass="8355">MGNCVCTKPQPIEIFMLQHEKTPDTNERNRLCLLVFANKTRNAPKLKIENNSLYMRRKYTYEELVEVHEN</sequence>
<gene>
    <name evidence="1" type="ORF">SteCoe_901</name>
</gene>
<name>A0A1R2D319_9CILI</name>
<comment type="caution">
    <text evidence="1">The sequence shown here is derived from an EMBL/GenBank/DDBJ whole genome shotgun (WGS) entry which is preliminary data.</text>
</comment>
<proteinExistence type="predicted"/>
<organism evidence="1 2">
    <name type="scientific">Stentor coeruleus</name>
    <dbReference type="NCBI Taxonomy" id="5963"/>
    <lineage>
        <taxon>Eukaryota</taxon>
        <taxon>Sar</taxon>
        <taxon>Alveolata</taxon>
        <taxon>Ciliophora</taxon>
        <taxon>Postciliodesmatophora</taxon>
        <taxon>Heterotrichea</taxon>
        <taxon>Heterotrichida</taxon>
        <taxon>Stentoridae</taxon>
        <taxon>Stentor</taxon>
    </lineage>
</organism>
<evidence type="ECO:0000313" key="2">
    <source>
        <dbReference type="Proteomes" id="UP000187209"/>
    </source>
</evidence>
<reference evidence="1 2" key="1">
    <citation type="submission" date="2016-11" db="EMBL/GenBank/DDBJ databases">
        <title>The macronuclear genome of Stentor coeruleus: a giant cell with tiny introns.</title>
        <authorList>
            <person name="Slabodnick M."/>
            <person name="Ruby J.G."/>
            <person name="Reiff S.B."/>
            <person name="Swart E.C."/>
            <person name="Gosai S."/>
            <person name="Prabakaran S."/>
            <person name="Witkowska E."/>
            <person name="Larue G.E."/>
            <person name="Fisher S."/>
            <person name="Freeman R.M."/>
            <person name="Gunawardena J."/>
            <person name="Chu W."/>
            <person name="Stover N.A."/>
            <person name="Gregory B.D."/>
            <person name="Nowacki M."/>
            <person name="Derisi J."/>
            <person name="Roy S.W."/>
            <person name="Marshall W.F."/>
            <person name="Sood P."/>
        </authorList>
    </citation>
    <scope>NUCLEOTIDE SEQUENCE [LARGE SCALE GENOMIC DNA]</scope>
    <source>
        <strain evidence="1">WM001</strain>
    </source>
</reference>
<accession>A0A1R2D319</accession>